<dbReference type="GO" id="GO:0005634">
    <property type="term" value="C:nucleus"/>
    <property type="evidence" value="ECO:0007669"/>
    <property type="project" value="UniProtKB-SubCell"/>
</dbReference>
<evidence type="ECO:0000256" key="3">
    <source>
        <dbReference type="ARBA" id="ARBA00023125"/>
    </source>
</evidence>
<dbReference type="GO" id="GO:0000981">
    <property type="term" value="F:DNA-binding transcription factor activity, RNA polymerase II-specific"/>
    <property type="evidence" value="ECO:0007669"/>
    <property type="project" value="TreeGrafter"/>
</dbReference>
<dbReference type="AlphaFoldDB" id="A0AAW1K4L4"/>
<evidence type="ECO:0000256" key="1">
    <source>
        <dbReference type="ARBA" id="ARBA00004123"/>
    </source>
</evidence>
<protein>
    <recommendedName>
        <fullName evidence="6">MADS-box domain-containing protein</fullName>
    </recommendedName>
</protein>
<evidence type="ECO:0000256" key="2">
    <source>
        <dbReference type="ARBA" id="ARBA00023015"/>
    </source>
</evidence>
<evidence type="ECO:0000256" key="4">
    <source>
        <dbReference type="ARBA" id="ARBA00023163"/>
    </source>
</evidence>
<comment type="subcellular location">
    <subcellularLocation>
        <location evidence="1">Nucleus</location>
    </subcellularLocation>
</comment>
<dbReference type="PRINTS" id="PR00404">
    <property type="entry name" value="MADSDOMAIN"/>
</dbReference>
<dbReference type="PANTHER" id="PTHR11945:SF725">
    <property type="entry name" value="AGAMOUS-LIKE 58-RELATED"/>
    <property type="match status" value="1"/>
</dbReference>
<dbReference type="EMBL" id="JBDFQZ010000006">
    <property type="protein sequence ID" value="KAK9714466.1"/>
    <property type="molecule type" value="Genomic_DNA"/>
</dbReference>
<comment type="caution">
    <text evidence="7">The sequence shown here is derived from an EMBL/GenBank/DDBJ whole genome shotgun (WGS) entry which is preliminary data.</text>
</comment>
<keyword evidence="4" id="KW-0804">Transcription</keyword>
<evidence type="ECO:0000313" key="7">
    <source>
        <dbReference type="EMBL" id="KAK9714466.1"/>
    </source>
</evidence>
<keyword evidence="3" id="KW-0238">DNA-binding</keyword>
<dbReference type="PANTHER" id="PTHR11945">
    <property type="entry name" value="MADS BOX PROTEIN"/>
    <property type="match status" value="1"/>
</dbReference>
<keyword evidence="8" id="KW-1185">Reference proteome</keyword>
<proteinExistence type="predicted"/>
<dbReference type="SMART" id="SM00432">
    <property type="entry name" value="MADS"/>
    <property type="match status" value="1"/>
</dbReference>
<dbReference type="Proteomes" id="UP001443914">
    <property type="component" value="Unassembled WGS sequence"/>
</dbReference>
<dbReference type="SUPFAM" id="SSF55455">
    <property type="entry name" value="SRF-like"/>
    <property type="match status" value="1"/>
</dbReference>
<name>A0AAW1K4L4_SAPOF</name>
<evidence type="ECO:0000313" key="8">
    <source>
        <dbReference type="Proteomes" id="UP001443914"/>
    </source>
</evidence>
<dbReference type="PROSITE" id="PS50066">
    <property type="entry name" value="MADS_BOX_2"/>
    <property type="match status" value="1"/>
</dbReference>
<dbReference type="GO" id="GO:0046983">
    <property type="term" value="F:protein dimerization activity"/>
    <property type="evidence" value="ECO:0007669"/>
    <property type="project" value="InterPro"/>
</dbReference>
<sequence length="177" mass="20384">MTRNPSIGRRRTVLKKIENKDDRLITFSKRRSGIYKKASEMTTLCDAEIGILVFSESGKPYTYGAPDFETISNRFRGANNPPPAATNDPIANIMHAFKQEKSREINNVHDDLCARLDILKKEGDEISKTIETIKSQLWWEAPLEDLSQQEINQLTQLMEQINIKANEREEELSLIYR</sequence>
<dbReference type="GO" id="GO:0000978">
    <property type="term" value="F:RNA polymerase II cis-regulatory region sequence-specific DNA binding"/>
    <property type="evidence" value="ECO:0007669"/>
    <property type="project" value="TreeGrafter"/>
</dbReference>
<keyword evidence="5" id="KW-0539">Nucleus</keyword>
<accession>A0AAW1K4L4</accession>
<feature type="domain" description="MADS-box" evidence="6">
    <location>
        <begin position="7"/>
        <end position="67"/>
    </location>
</feature>
<evidence type="ECO:0000256" key="5">
    <source>
        <dbReference type="ARBA" id="ARBA00023242"/>
    </source>
</evidence>
<dbReference type="Pfam" id="PF00319">
    <property type="entry name" value="SRF-TF"/>
    <property type="match status" value="1"/>
</dbReference>
<dbReference type="InterPro" id="IPR002100">
    <property type="entry name" value="TF_MADSbox"/>
</dbReference>
<reference evidence="7" key="1">
    <citation type="submission" date="2024-03" db="EMBL/GenBank/DDBJ databases">
        <title>WGS assembly of Saponaria officinalis var. Norfolk2.</title>
        <authorList>
            <person name="Jenkins J."/>
            <person name="Shu S."/>
            <person name="Grimwood J."/>
            <person name="Barry K."/>
            <person name="Goodstein D."/>
            <person name="Schmutz J."/>
            <person name="Leebens-Mack J."/>
            <person name="Osbourn A."/>
        </authorList>
    </citation>
    <scope>NUCLEOTIDE SEQUENCE [LARGE SCALE GENOMIC DNA]</scope>
    <source>
        <strain evidence="7">JIC</strain>
    </source>
</reference>
<evidence type="ECO:0000259" key="6">
    <source>
        <dbReference type="PROSITE" id="PS50066"/>
    </source>
</evidence>
<dbReference type="Gene3D" id="3.40.1810.10">
    <property type="entry name" value="Transcription factor, MADS-box"/>
    <property type="match status" value="1"/>
</dbReference>
<organism evidence="7 8">
    <name type="scientific">Saponaria officinalis</name>
    <name type="common">Common soapwort</name>
    <name type="synonym">Lychnis saponaria</name>
    <dbReference type="NCBI Taxonomy" id="3572"/>
    <lineage>
        <taxon>Eukaryota</taxon>
        <taxon>Viridiplantae</taxon>
        <taxon>Streptophyta</taxon>
        <taxon>Embryophyta</taxon>
        <taxon>Tracheophyta</taxon>
        <taxon>Spermatophyta</taxon>
        <taxon>Magnoliopsida</taxon>
        <taxon>eudicotyledons</taxon>
        <taxon>Gunneridae</taxon>
        <taxon>Pentapetalae</taxon>
        <taxon>Caryophyllales</taxon>
        <taxon>Caryophyllaceae</taxon>
        <taxon>Caryophylleae</taxon>
        <taxon>Saponaria</taxon>
    </lineage>
</organism>
<gene>
    <name evidence="7" type="ORF">RND81_06G096400</name>
</gene>
<dbReference type="InterPro" id="IPR036879">
    <property type="entry name" value="TF_MADSbox_sf"/>
</dbReference>
<keyword evidence="2" id="KW-0805">Transcription regulation</keyword>